<feature type="region of interest" description="Disordered" evidence="1">
    <location>
        <begin position="42"/>
        <end position="68"/>
    </location>
</feature>
<dbReference type="AlphaFoldDB" id="A0AAW1W4J6"/>
<protein>
    <submittedName>
        <fullName evidence="2">Uncharacterized protein</fullName>
    </submittedName>
</protein>
<gene>
    <name evidence="2" type="ORF">M0R45_028392</name>
</gene>
<reference evidence="2 3" key="1">
    <citation type="journal article" date="2023" name="G3 (Bethesda)">
        <title>A chromosome-length genome assembly and annotation of blackberry (Rubus argutus, cv. 'Hillquist').</title>
        <authorList>
            <person name="Bruna T."/>
            <person name="Aryal R."/>
            <person name="Dudchenko O."/>
            <person name="Sargent D.J."/>
            <person name="Mead D."/>
            <person name="Buti M."/>
            <person name="Cavallini A."/>
            <person name="Hytonen T."/>
            <person name="Andres J."/>
            <person name="Pham M."/>
            <person name="Weisz D."/>
            <person name="Mascagni F."/>
            <person name="Usai G."/>
            <person name="Natali L."/>
            <person name="Bassil N."/>
            <person name="Fernandez G.E."/>
            <person name="Lomsadze A."/>
            <person name="Armour M."/>
            <person name="Olukolu B."/>
            <person name="Poorten T."/>
            <person name="Britton C."/>
            <person name="Davik J."/>
            <person name="Ashrafi H."/>
            <person name="Aiden E.L."/>
            <person name="Borodovsky M."/>
            <person name="Worthington M."/>
        </authorList>
    </citation>
    <scope>NUCLEOTIDE SEQUENCE [LARGE SCALE GENOMIC DNA]</scope>
    <source>
        <strain evidence="2">PI 553951</strain>
    </source>
</reference>
<dbReference type="Proteomes" id="UP001457282">
    <property type="component" value="Unassembled WGS sequence"/>
</dbReference>
<comment type="caution">
    <text evidence="2">The sequence shown here is derived from an EMBL/GenBank/DDBJ whole genome shotgun (WGS) entry which is preliminary data.</text>
</comment>
<sequence>MPRLFLKLALAGKIKKRTRSRRTRFPGQADFGEVLLRVASESGSDDAEAELNHGQRANSDDEQVADADEQVPVASMERLRILKQILQLRDDVELSDLENLETQISKLTEEISITLDEQIDDVVGHARHEGSSRGTQGLKDTLEGFANMFGDTILTDYHNTLKDYNAELEEFEELARLVFESV</sequence>
<name>A0AAW1W4J6_RUBAR</name>
<proteinExistence type="predicted"/>
<evidence type="ECO:0000313" key="2">
    <source>
        <dbReference type="EMBL" id="KAK9919816.1"/>
    </source>
</evidence>
<evidence type="ECO:0000313" key="3">
    <source>
        <dbReference type="Proteomes" id="UP001457282"/>
    </source>
</evidence>
<evidence type="ECO:0000256" key="1">
    <source>
        <dbReference type="SAM" id="MobiDB-lite"/>
    </source>
</evidence>
<accession>A0AAW1W4J6</accession>
<dbReference type="EMBL" id="JBEDUW010000006">
    <property type="protein sequence ID" value="KAK9919816.1"/>
    <property type="molecule type" value="Genomic_DNA"/>
</dbReference>
<keyword evidence="3" id="KW-1185">Reference proteome</keyword>
<organism evidence="2 3">
    <name type="scientific">Rubus argutus</name>
    <name type="common">Southern blackberry</name>
    <dbReference type="NCBI Taxonomy" id="59490"/>
    <lineage>
        <taxon>Eukaryota</taxon>
        <taxon>Viridiplantae</taxon>
        <taxon>Streptophyta</taxon>
        <taxon>Embryophyta</taxon>
        <taxon>Tracheophyta</taxon>
        <taxon>Spermatophyta</taxon>
        <taxon>Magnoliopsida</taxon>
        <taxon>eudicotyledons</taxon>
        <taxon>Gunneridae</taxon>
        <taxon>Pentapetalae</taxon>
        <taxon>rosids</taxon>
        <taxon>fabids</taxon>
        <taxon>Rosales</taxon>
        <taxon>Rosaceae</taxon>
        <taxon>Rosoideae</taxon>
        <taxon>Rosoideae incertae sedis</taxon>
        <taxon>Rubus</taxon>
    </lineage>
</organism>